<keyword evidence="4" id="KW-1185">Reference proteome</keyword>
<dbReference type="GO" id="GO:0009627">
    <property type="term" value="P:systemic acquired resistance"/>
    <property type="evidence" value="ECO:0007669"/>
    <property type="project" value="InterPro"/>
</dbReference>
<name>A0A4S8IQW9_MUSBA</name>
<proteinExistence type="predicted"/>
<dbReference type="CDD" id="cd04660">
    <property type="entry name" value="nsLTP_like"/>
    <property type="match status" value="1"/>
</dbReference>
<sequence>MESRQAAFALLLLLLVASASGRKVKVTSAGVCNVSPRGLSACRSAVSKWFPDKTPSPECCAAVAAADFGCFCSYLKSPLLWLLWVSSDRVKQLPAKCNVDRPLPDCVSA</sequence>
<feature type="chain" id="PRO_5020694880" description="Bifunctional inhibitor/plant lipid transfer protein/seed storage helical domain-containing protein" evidence="1">
    <location>
        <begin position="22"/>
        <end position="109"/>
    </location>
</feature>
<reference evidence="3 4" key="1">
    <citation type="journal article" date="2019" name="Nat. Plants">
        <title>Genome sequencing of Musa balbisiana reveals subgenome evolution and function divergence in polyploid bananas.</title>
        <authorList>
            <person name="Yao X."/>
        </authorList>
    </citation>
    <scope>NUCLEOTIDE SEQUENCE [LARGE SCALE GENOMIC DNA]</scope>
    <source>
        <strain evidence="4">cv. DH-PKW</strain>
        <tissue evidence="3">Leaves</tissue>
    </source>
</reference>
<dbReference type="Gene3D" id="1.10.110.10">
    <property type="entry name" value="Plant lipid-transfer and hydrophobic proteins"/>
    <property type="match status" value="1"/>
</dbReference>
<dbReference type="Proteomes" id="UP000317650">
    <property type="component" value="Chromosome 6"/>
</dbReference>
<dbReference type="SMART" id="SM00499">
    <property type="entry name" value="AAI"/>
    <property type="match status" value="1"/>
</dbReference>
<feature type="domain" description="Bifunctional inhibitor/plant lipid transfer protein/seed storage helical" evidence="2">
    <location>
        <begin position="32"/>
        <end position="106"/>
    </location>
</feature>
<dbReference type="InterPro" id="IPR036312">
    <property type="entry name" value="Bifun_inhib/LTP/seed_sf"/>
</dbReference>
<dbReference type="AlphaFoldDB" id="A0A4S8IQW9"/>
<protein>
    <recommendedName>
        <fullName evidence="2">Bifunctional inhibitor/plant lipid transfer protein/seed storage helical domain-containing protein</fullName>
    </recommendedName>
</protein>
<accession>A0A4S8IQW9</accession>
<evidence type="ECO:0000313" key="4">
    <source>
        <dbReference type="Proteomes" id="UP000317650"/>
    </source>
</evidence>
<comment type="caution">
    <text evidence="3">The sequence shown here is derived from an EMBL/GenBank/DDBJ whole genome shotgun (WGS) entry which is preliminary data.</text>
</comment>
<dbReference type="GO" id="GO:0005504">
    <property type="term" value="F:fatty acid binding"/>
    <property type="evidence" value="ECO:0007669"/>
    <property type="project" value="InterPro"/>
</dbReference>
<evidence type="ECO:0000259" key="2">
    <source>
        <dbReference type="SMART" id="SM00499"/>
    </source>
</evidence>
<dbReference type="InterPro" id="IPR044741">
    <property type="entry name" value="NsLTP-like"/>
</dbReference>
<evidence type="ECO:0000256" key="1">
    <source>
        <dbReference type="SAM" id="SignalP"/>
    </source>
</evidence>
<dbReference type="InterPro" id="IPR016140">
    <property type="entry name" value="Bifunc_inhib/LTP/seed_store"/>
</dbReference>
<evidence type="ECO:0000313" key="3">
    <source>
        <dbReference type="EMBL" id="THU50534.1"/>
    </source>
</evidence>
<gene>
    <name evidence="3" type="ORF">C4D60_Mb06t21240</name>
</gene>
<dbReference type="PANTHER" id="PTHR33122:SF60">
    <property type="entry name" value="LIPID-TRANSFER PROTEIN DIR1-RELATED"/>
    <property type="match status" value="1"/>
</dbReference>
<dbReference type="EMBL" id="PYDT01000009">
    <property type="protein sequence ID" value="THU50534.1"/>
    <property type="molecule type" value="Genomic_DNA"/>
</dbReference>
<dbReference type="PANTHER" id="PTHR33122">
    <property type="entry name" value="LIPID BINDING PROTEIN-RELATED"/>
    <property type="match status" value="1"/>
</dbReference>
<dbReference type="SUPFAM" id="SSF47699">
    <property type="entry name" value="Bifunctional inhibitor/lipid-transfer protein/seed storage 2S albumin"/>
    <property type="match status" value="1"/>
</dbReference>
<keyword evidence="1" id="KW-0732">Signal</keyword>
<feature type="signal peptide" evidence="1">
    <location>
        <begin position="1"/>
        <end position="21"/>
    </location>
</feature>
<dbReference type="InterPro" id="IPR039265">
    <property type="entry name" value="DIR1-like"/>
</dbReference>
<dbReference type="Pfam" id="PF14368">
    <property type="entry name" value="LTP_2"/>
    <property type="match status" value="1"/>
</dbReference>
<organism evidence="3 4">
    <name type="scientific">Musa balbisiana</name>
    <name type="common">Banana</name>
    <dbReference type="NCBI Taxonomy" id="52838"/>
    <lineage>
        <taxon>Eukaryota</taxon>
        <taxon>Viridiplantae</taxon>
        <taxon>Streptophyta</taxon>
        <taxon>Embryophyta</taxon>
        <taxon>Tracheophyta</taxon>
        <taxon>Spermatophyta</taxon>
        <taxon>Magnoliopsida</taxon>
        <taxon>Liliopsida</taxon>
        <taxon>Zingiberales</taxon>
        <taxon>Musaceae</taxon>
        <taxon>Musa</taxon>
    </lineage>
</organism>